<protein>
    <submittedName>
        <fullName evidence="2">Uncharacterized protein</fullName>
    </submittedName>
</protein>
<evidence type="ECO:0000313" key="3">
    <source>
        <dbReference type="Proteomes" id="UP000322873"/>
    </source>
</evidence>
<reference evidence="2 3" key="1">
    <citation type="submission" date="2019-06" db="EMBL/GenBank/DDBJ databases">
        <title>Genome Sequence of the Brown Rot Fungal Pathogen Monilinia fructicola.</title>
        <authorList>
            <person name="De Miccolis Angelini R.M."/>
            <person name="Landi L."/>
            <person name="Abate D."/>
            <person name="Pollastro S."/>
            <person name="Romanazzi G."/>
            <person name="Faretra F."/>
        </authorList>
    </citation>
    <scope>NUCLEOTIDE SEQUENCE [LARGE SCALE GENOMIC DNA]</scope>
    <source>
        <strain evidence="2 3">Mfrc123</strain>
    </source>
</reference>
<keyword evidence="1" id="KW-0812">Transmembrane</keyword>
<dbReference type="AlphaFoldDB" id="A0A5M9K8X0"/>
<evidence type="ECO:0000313" key="2">
    <source>
        <dbReference type="EMBL" id="KAA8576959.1"/>
    </source>
</evidence>
<comment type="caution">
    <text evidence="2">The sequence shown here is derived from an EMBL/GenBank/DDBJ whole genome shotgun (WGS) entry which is preliminary data.</text>
</comment>
<evidence type="ECO:0000256" key="1">
    <source>
        <dbReference type="SAM" id="Phobius"/>
    </source>
</evidence>
<keyword evidence="1" id="KW-1133">Transmembrane helix</keyword>
<gene>
    <name evidence="2" type="ORF">EYC84_006987</name>
</gene>
<dbReference type="EMBL" id="VICG01000001">
    <property type="protein sequence ID" value="KAA8576959.1"/>
    <property type="molecule type" value="Genomic_DNA"/>
</dbReference>
<keyword evidence="1" id="KW-0472">Membrane</keyword>
<organism evidence="2 3">
    <name type="scientific">Monilinia fructicola</name>
    <name type="common">Brown rot fungus</name>
    <name type="synonym">Ciboria fructicola</name>
    <dbReference type="NCBI Taxonomy" id="38448"/>
    <lineage>
        <taxon>Eukaryota</taxon>
        <taxon>Fungi</taxon>
        <taxon>Dikarya</taxon>
        <taxon>Ascomycota</taxon>
        <taxon>Pezizomycotina</taxon>
        <taxon>Leotiomycetes</taxon>
        <taxon>Helotiales</taxon>
        <taxon>Sclerotiniaceae</taxon>
        <taxon>Monilinia</taxon>
    </lineage>
</organism>
<keyword evidence="3" id="KW-1185">Reference proteome</keyword>
<proteinExistence type="predicted"/>
<dbReference type="Proteomes" id="UP000322873">
    <property type="component" value="Unassembled WGS sequence"/>
</dbReference>
<name>A0A5M9K8X0_MONFR</name>
<accession>A0A5M9K8X0</accession>
<feature type="transmembrane region" description="Helical" evidence="1">
    <location>
        <begin position="256"/>
        <end position="282"/>
    </location>
</feature>
<sequence>MLVLVKQRLRRNRETSTLSAKSYFYFDFFISTFTFTSTSVHIHLPFYRSIYLCLSFNPSTLQPWAYINDSLYLLIPPISYLYYQVRHIKTSIHPSIHTTILSQPILSYLISSHPIPSLSNPPYLLSRHSKVGFEEYRFPSHYIKRYQDLCKSLLLSHNASTSKNQSIGGEKIRSNQPITRHNYFQPFNLKKKDQIRKQHPNFINPRYHHLLALPLPATPLHSIQHNTTQHSTTQHNTPETHLENTQRIDTIRSLPLWLQVAVAVAIIVAVAVAVTITVIVAFSDRESIIERRYFTTFTSLYKLSNLKVKFMFFETNQQIFYPPPTTTTYDFATEKSRVMANRFRNAGTTVHGFSFSIYPLQ</sequence>